<dbReference type="GeneTree" id="ENSGT00390000011361"/>
<feature type="coiled-coil region" evidence="1">
    <location>
        <begin position="423"/>
        <end position="450"/>
    </location>
</feature>
<accession>H2YMN7</accession>
<proteinExistence type="predicted"/>
<reference evidence="3" key="3">
    <citation type="submission" date="2025-09" db="UniProtKB">
        <authorList>
            <consortium name="Ensembl"/>
        </authorList>
    </citation>
    <scope>IDENTIFICATION</scope>
</reference>
<evidence type="ECO:0000256" key="2">
    <source>
        <dbReference type="SAM" id="SignalP"/>
    </source>
</evidence>
<reference evidence="4" key="1">
    <citation type="submission" date="2003-08" db="EMBL/GenBank/DDBJ databases">
        <authorList>
            <person name="Birren B."/>
            <person name="Nusbaum C."/>
            <person name="Abebe A."/>
            <person name="Abouelleil A."/>
            <person name="Adekoya E."/>
            <person name="Ait-zahra M."/>
            <person name="Allen N."/>
            <person name="Allen T."/>
            <person name="An P."/>
            <person name="Anderson M."/>
            <person name="Anderson S."/>
            <person name="Arachchi H."/>
            <person name="Armbruster J."/>
            <person name="Bachantsang P."/>
            <person name="Baldwin J."/>
            <person name="Barry A."/>
            <person name="Bayul T."/>
            <person name="Blitshsteyn B."/>
            <person name="Bloom T."/>
            <person name="Blye J."/>
            <person name="Boguslavskiy L."/>
            <person name="Borowsky M."/>
            <person name="Boukhgalter B."/>
            <person name="Brunache A."/>
            <person name="Butler J."/>
            <person name="Calixte N."/>
            <person name="Calvo S."/>
            <person name="Camarata J."/>
            <person name="Campo K."/>
            <person name="Chang J."/>
            <person name="Cheshatsang Y."/>
            <person name="Citroen M."/>
            <person name="Collymore A."/>
            <person name="Considine T."/>
            <person name="Cook A."/>
            <person name="Cooke P."/>
            <person name="Corum B."/>
            <person name="Cuomo C."/>
            <person name="David R."/>
            <person name="Dawoe T."/>
            <person name="Degray S."/>
            <person name="Dodge S."/>
            <person name="Dooley K."/>
            <person name="Dorje P."/>
            <person name="Dorjee K."/>
            <person name="Dorris L."/>
            <person name="Duffey N."/>
            <person name="Dupes A."/>
            <person name="Elkins T."/>
            <person name="Engels R."/>
            <person name="Erickson J."/>
            <person name="Farina A."/>
            <person name="Faro S."/>
            <person name="Ferreira P."/>
            <person name="Fischer H."/>
            <person name="Fitzgerald M."/>
            <person name="Foley K."/>
            <person name="Gage D."/>
            <person name="Galagan J."/>
            <person name="Gearin G."/>
            <person name="Gnerre S."/>
            <person name="Gnirke A."/>
            <person name="Goyette A."/>
            <person name="Graham J."/>
            <person name="Grandbois E."/>
            <person name="Gyaltsen K."/>
            <person name="Hafez N."/>
            <person name="Hagopian D."/>
            <person name="Hagos B."/>
            <person name="Hall J."/>
            <person name="Hatcher B."/>
            <person name="Heller A."/>
            <person name="Higgins H."/>
            <person name="Honan T."/>
            <person name="Horn A."/>
            <person name="Houde N."/>
            <person name="Hughes L."/>
            <person name="Hulme W."/>
            <person name="Husby E."/>
            <person name="Iliev I."/>
            <person name="Jaffe D."/>
            <person name="Jones C."/>
            <person name="Kamal M."/>
            <person name="Kamat A."/>
            <person name="Kamvysselis M."/>
            <person name="Karlsson E."/>
            <person name="Kells C."/>
            <person name="Kieu A."/>
            <person name="Kisner P."/>
            <person name="Kodira C."/>
            <person name="Kulbokas E."/>
            <person name="Labutti K."/>
            <person name="Lama D."/>
            <person name="Landers T."/>
            <person name="Leger J."/>
            <person name="Levine S."/>
            <person name="Lewis D."/>
            <person name="Lewis T."/>
            <person name="Lindblad-toh K."/>
            <person name="Liu X."/>
            <person name="Lokyitsang T."/>
            <person name="Lokyitsang Y."/>
            <person name="Lucien O."/>
            <person name="Lui A."/>
            <person name="Ma L.J."/>
            <person name="Mabbitt R."/>
            <person name="Macdonald J."/>
            <person name="Maclean C."/>
            <person name="Major J."/>
            <person name="Manning J."/>
            <person name="Marabella R."/>
            <person name="Maru K."/>
            <person name="Matthews C."/>
            <person name="Mauceli E."/>
            <person name="Mccarthy M."/>
            <person name="Mcdonough S."/>
            <person name="Mcghee T."/>
            <person name="Meldrim J."/>
            <person name="Meneus L."/>
            <person name="Mesirov J."/>
            <person name="Mihalev A."/>
            <person name="Mihova T."/>
            <person name="Mikkelsen T."/>
            <person name="Mlenga V."/>
            <person name="Moru K."/>
            <person name="Mozes J."/>
            <person name="Mulrain L."/>
            <person name="Munson G."/>
            <person name="Naylor J."/>
            <person name="Newes C."/>
            <person name="Nguyen C."/>
            <person name="Nguyen N."/>
            <person name="Nguyen T."/>
            <person name="Nicol R."/>
            <person name="Nielsen C."/>
            <person name="Nizzari M."/>
            <person name="Norbu C."/>
            <person name="Norbu N."/>
            <person name="O'donnell P."/>
            <person name="Okoawo O."/>
            <person name="O'leary S."/>
            <person name="Omotosho B."/>
            <person name="O'neill K."/>
            <person name="Osman S."/>
            <person name="Parker S."/>
            <person name="Perrin D."/>
            <person name="Phunkhang P."/>
            <person name="Piqani B."/>
            <person name="Purcell S."/>
            <person name="Rachupka T."/>
            <person name="Ramasamy U."/>
            <person name="Rameau R."/>
            <person name="Ray V."/>
            <person name="Raymond C."/>
            <person name="Retta R."/>
            <person name="Richardson S."/>
            <person name="Rise C."/>
            <person name="Rodriguez J."/>
            <person name="Rogers J."/>
            <person name="Rogov P."/>
            <person name="Rutman M."/>
            <person name="Schupbach R."/>
            <person name="Seaman C."/>
            <person name="Settipalli S."/>
            <person name="Sharpe T."/>
            <person name="Sheridan J."/>
            <person name="Sherpa N."/>
            <person name="Shi J."/>
            <person name="Smirnov S."/>
            <person name="Smith C."/>
            <person name="Sougnez C."/>
            <person name="Spencer B."/>
            <person name="Stalker J."/>
            <person name="Stange-thomann N."/>
            <person name="Stavropoulos S."/>
            <person name="Stetson K."/>
            <person name="Stone C."/>
            <person name="Stone S."/>
            <person name="Stubbs M."/>
            <person name="Talamas J."/>
            <person name="Tchuinga P."/>
            <person name="Tenzing P."/>
            <person name="Tesfaye S."/>
            <person name="Theodore J."/>
            <person name="Thoulutsang Y."/>
            <person name="Topham K."/>
            <person name="Towey S."/>
            <person name="Tsamla T."/>
            <person name="Tsomo N."/>
            <person name="Vallee D."/>
            <person name="Vassiliev H."/>
            <person name="Venkataraman V."/>
            <person name="Vinson J."/>
            <person name="Vo A."/>
            <person name="Wade C."/>
            <person name="Wang S."/>
            <person name="Wangchuk T."/>
            <person name="Wangdi T."/>
            <person name="Whittaker C."/>
            <person name="Wilkinson J."/>
            <person name="Wu Y."/>
            <person name="Wyman D."/>
            <person name="Yadav S."/>
            <person name="Yang S."/>
            <person name="Yang X."/>
            <person name="Yeager S."/>
            <person name="Yee E."/>
            <person name="Young G."/>
            <person name="Zainoun J."/>
            <person name="Zembeck L."/>
            <person name="Zimmer A."/>
            <person name="Zody M."/>
            <person name="Lander E."/>
        </authorList>
    </citation>
    <scope>NUCLEOTIDE SEQUENCE [LARGE SCALE GENOMIC DNA]</scope>
</reference>
<dbReference type="Proteomes" id="UP000007875">
    <property type="component" value="Unassembled WGS sequence"/>
</dbReference>
<dbReference type="InParanoid" id="H2YMN7"/>
<protein>
    <submittedName>
        <fullName evidence="3">Uncharacterized protein</fullName>
    </submittedName>
</protein>
<name>H2YMN7_CIOSA</name>
<keyword evidence="2" id="KW-0732">Signal</keyword>
<keyword evidence="4" id="KW-1185">Reference proteome</keyword>
<evidence type="ECO:0000313" key="4">
    <source>
        <dbReference type="Proteomes" id="UP000007875"/>
    </source>
</evidence>
<evidence type="ECO:0000256" key="1">
    <source>
        <dbReference type="SAM" id="Coils"/>
    </source>
</evidence>
<sequence length="649" mass="76169">MKILLLLLACIAVSESLLYFYCTGYRRYIVYPKPQVYCYQIQYKSNWCSYKYYEPILHVYPGEDCGKEGWTEKSNDDVKIEMENLLKEALQKIAGKMLASKLAFAQKLAAAIQSYKDQYKTNMTKYFAYYIECAKTDEDKAKLIAQRDDAIKTYNEELEKKRTEALSKCSADILAKIKTITEYHQKLLDGAVKCLATRSEKINTYVQELVNKCISHVSEFTKYHMAILEKKKAYYRAVLDKVHGDADWEKAKVDAVIQVYHDQEVAKINTLVQAYAQKLVAYKLKLISYYRCAYRCYMSNSCLRFYKKSYYSSCRSLGCWYRYTSSYCVVRSCLRPFYYPFSPVSFKGLKTCAVGKLNGRSPPFIKEHELKMEEAIKEYIKKFGEWKTKWAQYHTEYCNKYNEIIKQRHEWHIKYVTSQYICINNSEELTDEQKAEIAKLTQELKDKRVAAVLAYKTKLVALLVDCTAKFTKSIGEYREKVKAYIKTIGDNYDACVKKRTDSIAAYRTKLVTYYQAKKDAMYDSIVELKFAHLDSYKKFLKTFHDGDDLPTEVNTMVVAYTGKLVSYCNDLLAKCVNNFNAVISQLVVHYACCYTCKEQTFCMPTYCYGGYFRWTVRYPTAPCYRYYYKSYRTSCSYRVRYYKGCYSYC</sequence>
<keyword evidence="1" id="KW-0175">Coiled coil</keyword>
<feature type="signal peptide" evidence="2">
    <location>
        <begin position="1"/>
        <end position="16"/>
    </location>
</feature>
<dbReference type="AlphaFoldDB" id="H2YMN7"/>
<evidence type="ECO:0000313" key="3">
    <source>
        <dbReference type="Ensembl" id="ENSCSAVP00000006589.1"/>
    </source>
</evidence>
<reference evidence="3" key="2">
    <citation type="submission" date="2025-08" db="UniProtKB">
        <authorList>
            <consortium name="Ensembl"/>
        </authorList>
    </citation>
    <scope>IDENTIFICATION</scope>
</reference>
<organism evidence="3 4">
    <name type="scientific">Ciona savignyi</name>
    <name type="common">Pacific transparent sea squirt</name>
    <dbReference type="NCBI Taxonomy" id="51511"/>
    <lineage>
        <taxon>Eukaryota</taxon>
        <taxon>Metazoa</taxon>
        <taxon>Chordata</taxon>
        <taxon>Tunicata</taxon>
        <taxon>Ascidiacea</taxon>
        <taxon>Phlebobranchia</taxon>
        <taxon>Cionidae</taxon>
        <taxon>Ciona</taxon>
    </lineage>
</organism>
<feature type="chain" id="PRO_5003578699" evidence="2">
    <location>
        <begin position="17"/>
        <end position="649"/>
    </location>
</feature>
<dbReference type="Ensembl" id="ENSCSAVT00000006673.1">
    <property type="protein sequence ID" value="ENSCSAVP00000006589.1"/>
    <property type="gene ID" value="ENSCSAVG00000003950.1"/>
</dbReference>